<reference evidence="2" key="1">
    <citation type="submission" date="2021-05" db="EMBL/GenBank/DDBJ databases">
        <authorList>
            <person name="Alioto T."/>
            <person name="Alioto T."/>
            <person name="Gomez Garrido J."/>
        </authorList>
    </citation>
    <scope>NUCLEOTIDE SEQUENCE</scope>
</reference>
<organism evidence="2">
    <name type="scientific">Cacopsylla melanoneura</name>
    <dbReference type="NCBI Taxonomy" id="428564"/>
    <lineage>
        <taxon>Eukaryota</taxon>
        <taxon>Metazoa</taxon>
        <taxon>Ecdysozoa</taxon>
        <taxon>Arthropoda</taxon>
        <taxon>Hexapoda</taxon>
        <taxon>Insecta</taxon>
        <taxon>Pterygota</taxon>
        <taxon>Neoptera</taxon>
        <taxon>Paraneoptera</taxon>
        <taxon>Hemiptera</taxon>
        <taxon>Sternorrhyncha</taxon>
        <taxon>Psylloidea</taxon>
        <taxon>Psyllidae</taxon>
        <taxon>Psyllinae</taxon>
        <taxon>Cacopsylla</taxon>
    </lineage>
</organism>
<accession>A0A8D8QMZ1</accession>
<dbReference type="AlphaFoldDB" id="A0A8D8QMZ1"/>
<proteinExistence type="predicted"/>
<sequence>MESSRGKPKPSKKSTRTVKPMPKFSRTLRQRMWMTHQPLRQTSTPWLIFLVRESIRSIVSAIQRTILTTTFSMFSTSLSQFIRNATLTTLALWSRRPCWTGWTE</sequence>
<feature type="compositionally biased region" description="Basic residues" evidence="1">
    <location>
        <begin position="1"/>
        <end position="16"/>
    </location>
</feature>
<feature type="region of interest" description="Disordered" evidence="1">
    <location>
        <begin position="1"/>
        <end position="21"/>
    </location>
</feature>
<evidence type="ECO:0000313" key="2">
    <source>
        <dbReference type="EMBL" id="CAG6634077.1"/>
    </source>
</evidence>
<name>A0A8D8QMZ1_9HEMI</name>
<protein>
    <submittedName>
        <fullName evidence="2">Uncharacterized protein</fullName>
    </submittedName>
</protein>
<dbReference type="EMBL" id="HBUF01084896">
    <property type="protein sequence ID" value="CAG6634077.1"/>
    <property type="molecule type" value="Transcribed_RNA"/>
</dbReference>
<evidence type="ECO:0000256" key="1">
    <source>
        <dbReference type="SAM" id="MobiDB-lite"/>
    </source>
</evidence>